<feature type="domain" description="PARP-type" evidence="7">
    <location>
        <begin position="13"/>
        <end position="103"/>
    </location>
</feature>
<feature type="region of interest" description="Disordered" evidence="6">
    <location>
        <begin position="218"/>
        <end position="409"/>
    </location>
</feature>
<feature type="compositionally biased region" description="Acidic residues" evidence="6">
    <location>
        <begin position="282"/>
        <end position="292"/>
    </location>
</feature>
<evidence type="ECO:0000313" key="8">
    <source>
        <dbReference type="EMBL" id="KIP11907.1"/>
    </source>
</evidence>
<dbReference type="SMART" id="SM01336">
    <property type="entry name" value="zf-PARP"/>
    <property type="match status" value="2"/>
</dbReference>
<feature type="region of interest" description="Disordered" evidence="6">
    <location>
        <begin position="93"/>
        <end position="134"/>
    </location>
</feature>
<keyword evidence="2" id="KW-0479">Metal-binding</keyword>
<keyword evidence="3" id="KW-0863">Zinc-finger</keyword>
<reference evidence="8 9" key="1">
    <citation type="journal article" date="2014" name="PLoS Genet.">
        <title>Analysis of the Phlebiopsis gigantea genome, transcriptome and secretome provides insight into its pioneer colonization strategies of wood.</title>
        <authorList>
            <person name="Hori C."/>
            <person name="Ishida T."/>
            <person name="Igarashi K."/>
            <person name="Samejima M."/>
            <person name="Suzuki H."/>
            <person name="Master E."/>
            <person name="Ferreira P."/>
            <person name="Ruiz-Duenas F.J."/>
            <person name="Held B."/>
            <person name="Canessa P."/>
            <person name="Larrondo L.F."/>
            <person name="Schmoll M."/>
            <person name="Druzhinina I.S."/>
            <person name="Kubicek C.P."/>
            <person name="Gaskell J.A."/>
            <person name="Kersten P."/>
            <person name="St John F."/>
            <person name="Glasner J."/>
            <person name="Sabat G."/>
            <person name="Splinter BonDurant S."/>
            <person name="Syed K."/>
            <person name="Yadav J."/>
            <person name="Mgbeahuruike A.C."/>
            <person name="Kovalchuk A."/>
            <person name="Asiegbu F.O."/>
            <person name="Lackner G."/>
            <person name="Hoffmeister D."/>
            <person name="Rencoret J."/>
            <person name="Gutierrez A."/>
            <person name="Sun H."/>
            <person name="Lindquist E."/>
            <person name="Barry K."/>
            <person name="Riley R."/>
            <person name="Grigoriev I.V."/>
            <person name="Henrissat B."/>
            <person name="Kues U."/>
            <person name="Berka R.M."/>
            <person name="Martinez A.T."/>
            <person name="Covert S.F."/>
            <person name="Blanchette R.A."/>
            <person name="Cullen D."/>
        </authorList>
    </citation>
    <scope>NUCLEOTIDE SEQUENCE [LARGE SCALE GENOMIC DNA]</scope>
    <source>
        <strain evidence="8 9">11061_1 CR5-6</strain>
    </source>
</reference>
<evidence type="ECO:0000259" key="7">
    <source>
        <dbReference type="PROSITE" id="PS50064"/>
    </source>
</evidence>
<dbReference type="EMBL" id="KN840443">
    <property type="protein sequence ID" value="KIP11907.1"/>
    <property type="molecule type" value="Genomic_DNA"/>
</dbReference>
<dbReference type="STRING" id="745531.A0A0C3SDK3"/>
<dbReference type="Gene3D" id="3.30.1740.10">
    <property type="entry name" value="Zinc finger, PARP-type"/>
    <property type="match status" value="2"/>
</dbReference>
<keyword evidence="9" id="KW-1185">Reference proteome</keyword>
<dbReference type="GO" id="GO:0005634">
    <property type="term" value="C:nucleus"/>
    <property type="evidence" value="ECO:0007669"/>
    <property type="project" value="UniProtKB-SubCell"/>
</dbReference>
<accession>A0A0C3SDK3</accession>
<evidence type="ECO:0000256" key="5">
    <source>
        <dbReference type="ARBA" id="ARBA00023242"/>
    </source>
</evidence>
<dbReference type="Proteomes" id="UP000053257">
    <property type="component" value="Unassembled WGS sequence"/>
</dbReference>
<organism evidence="8 9">
    <name type="scientific">Phlebiopsis gigantea (strain 11061_1 CR5-6)</name>
    <name type="common">White-rot fungus</name>
    <name type="synonym">Peniophora gigantea</name>
    <dbReference type="NCBI Taxonomy" id="745531"/>
    <lineage>
        <taxon>Eukaryota</taxon>
        <taxon>Fungi</taxon>
        <taxon>Dikarya</taxon>
        <taxon>Basidiomycota</taxon>
        <taxon>Agaricomycotina</taxon>
        <taxon>Agaricomycetes</taxon>
        <taxon>Polyporales</taxon>
        <taxon>Phanerochaetaceae</taxon>
        <taxon>Phlebiopsis</taxon>
    </lineage>
</organism>
<evidence type="ECO:0000256" key="1">
    <source>
        <dbReference type="ARBA" id="ARBA00004123"/>
    </source>
</evidence>
<dbReference type="OrthoDB" id="429950at2759"/>
<keyword evidence="5" id="KW-0539">Nucleus</keyword>
<dbReference type="HOGENOM" id="CLU_045993_2_0_1"/>
<keyword evidence="4" id="KW-0862">Zinc</keyword>
<gene>
    <name evidence="8" type="ORF">PHLGIDRAFT_10425</name>
</gene>
<comment type="subcellular location">
    <subcellularLocation>
        <location evidence="1">Nucleus</location>
    </subcellularLocation>
</comment>
<feature type="compositionally biased region" description="Basic and acidic residues" evidence="6">
    <location>
        <begin position="221"/>
        <end position="236"/>
    </location>
</feature>
<evidence type="ECO:0000256" key="4">
    <source>
        <dbReference type="ARBA" id="ARBA00022833"/>
    </source>
</evidence>
<dbReference type="AlphaFoldDB" id="A0A0C3SDK3"/>
<evidence type="ECO:0000256" key="3">
    <source>
        <dbReference type="ARBA" id="ARBA00022771"/>
    </source>
</evidence>
<protein>
    <recommendedName>
        <fullName evidence="7">PARP-type domain-containing protein</fullName>
    </recommendedName>
</protein>
<feature type="compositionally biased region" description="Basic residues" evidence="6">
    <location>
        <begin position="317"/>
        <end position="337"/>
    </location>
</feature>
<proteinExistence type="predicted"/>
<dbReference type="GO" id="GO:0008270">
    <property type="term" value="F:zinc ion binding"/>
    <property type="evidence" value="ECO:0007669"/>
    <property type="project" value="UniProtKB-KW"/>
</dbReference>
<evidence type="ECO:0000256" key="6">
    <source>
        <dbReference type="SAM" id="MobiDB-lite"/>
    </source>
</evidence>
<feature type="domain" description="PARP-type" evidence="7">
    <location>
        <begin position="144"/>
        <end position="239"/>
    </location>
</feature>
<evidence type="ECO:0000313" key="9">
    <source>
        <dbReference type="Proteomes" id="UP000053257"/>
    </source>
</evidence>
<sequence>MSDVEEGEKKTGYRLEYASSARAKCKGPKPCAGNPIEKGALRFGSLVDFKGNTSFAWRHWGCVTAKIITNMQAQFETADELDGFDELRDEDQERVRKAWEDGHVADADVPETARKDAEDEDDAKPAKKKKADKKEAAADAKAKFKLEYASSSRAKCKGAHTNSIAEGCGESIGKDFFRAGHEVDFRGNKSLAWQHWGCMPASMVAKLKRSYDTPEEIEGFGELKEAEQEKVKRAWEEGAIPEDDQGPGEAVAVAKKAPVKQAKKAEGEKPTKKRVRKAKKDDDDDGDEDDEEAVKPARKRVKKSKADDDDDAEVKPKGKRAAAKKAPAKAAPKKRISKKDDEESGEDFAAEIDAVSGDEEEEEEEPKPKRKAASKPASKVSAPPSKKGASKPTSSRKKKQEVIDEEDDD</sequence>
<dbReference type="Pfam" id="PF00645">
    <property type="entry name" value="zf-PARP"/>
    <property type="match status" value="2"/>
</dbReference>
<dbReference type="SUPFAM" id="SSF57716">
    <property type="entry name" value="Glucocorticoid receptor-like (DNA-binding domain)"/>
    <property type="match status" value="2"/>
</dbReference>
<feature type="compositionally biased region" description="Acidic residues" evidence="6">
    <location>
        <begin position="342"/>
        <end position="365"/>
    </location>
</feature>
<feature type="compositionally biased region" description="Low complexity" evidence="6">
    <location>
        <begin position="374"/>
        <end position="393"/>
    </location>
</feature>
<feature type="compositionally biased region" description="Basic and acidic residues" evidence="6">
    <location>
        <begin position="93"/>
        <end position="117"/>
    </location>
</feature>
<name>A0A0C3SDK3_PHLG1</name>
<dbReference type="GO" id="GO:0003677">
    <property type="term" value="F:DNA binding"/>
    <property type="evidence" value="ECO:0007669"/>
    <property type="project" value="InterPro"/>
</dbReference>
<dbReference type="PROSITE" id="PS50064">
    <property type="entry name" value="ZF_PARP_2"/>
    <property type="match status" value="2"/>
</dbReference>
<evidence type="ECO:0000256" key="2">
    <source>
        <dbReference type="ARBA" id="ARBA00022723"/>
    </source>
</evidence>
<dbReference type="InterPro" id="IPR001510">
    <property type="entry name" value="Znf_PARP"/>
</dbReference>
<dbReference type="InterPro" id="IPR036957">
    <property type="entry name" value="Znf_PARP_sf"/>
</dbReference>